<dbReference type="PANTHER" id="PTHR43303">
    <property type="entry name" value="NADPH DEHYDROGENASE C23G7.10C-RELATED"/>
    <property type="match status" value="1"/>
</dbReference>
<protein>
    <submittedName>
        <fullName evidence="8">Oxidoreductase</fullName>
    </submittedName>
</protein>
<dbReference type="PANTHER" id="PTHR43303:SF4">
    <property type="entry name" value="NADPH DEHYDROGENASE C23G7.10C-RELATED"/>
    <property type="match status" value="1"/>
</dbReference>
<keyword evidence="2" id="KW-0285">Flavoprotein</keyword>
<dbReference type="Proteomes" id="UP001320715">
    <property type="component" value="Unassembled WGS sequence"/>
</dbReference>
<dbReference type="InterPro" id="IPR001155">
    <property type="entry name" value="OxRdtase_FMN_N"/>
</dbReference>
<evidence type="ECO:0000256" key="1">
    <source>
        <dbReference type="ARBA" id="ARBA00001917"/>
    </source>
</evidence>
<dbReference type="InterPro" id="IPR044152">
    <property type="entry name" value="YqjM-like"/>
</dbReference>
<evidence type="ECO:0000256" key="6">
    <source>
        <dbReference type="SAM" id="MobiDB-lite"/>
    </source>
</evidence>
<evidence type="ECO:0000313" key="9">
    <source>
        <dbReference type="Proteomes" id="UP001320715"/>
    </source>
</evidence>
<evidence type="ECO:0000256" key="5">
    <source>
        <dbReference type="ARBA" id="ARBA00023002"/>
    </source>
</evidence>
<evidence type="ECO:0000256" key="2">
    <source>
        <dbReference type="ARBA" id="ARBA00022630"/>
    </source>
</evidence>
<feature type="domain" description="NADH:flavin oxidoreductase/NADH oxidase N-terminal" evidence="7">
    <location>
        <begin position="4"/>
        <end position="338"/>
    </location>
</feature>
<reference evidence="8 9" key="1">
    <citation type="submission" date="2020-01" db="EMBL/GenBank/DDBJ databases">
        <title>Genomes of bacteria type strains.</title>
        <authorList>
            <person name="Chen J."/>
            <person name="Zhu S."/>
            <person name="Yang J."/>
        </authorList>
    </citation>
    <scope>NUCLEOTIDE SEQUENCE [LARGE SCALE GENOMIC DNA]</scope>
    <source>
        <strain evidence="8 9">DSM 16655</strain>
    </source>
</reference>
<dbReference type="Pfam" id="PF00724">
    <property type="entry name" value="Oxidored_FMN"/>
    <property type="match status" value="1"/>
</dbReference>
<sequence>MSALFQPFEMGGVSLANRIVVSPMCQYSAVEGLAQPWHLIHVGGLMLSGAGLVIMEATATEAAGRITHGCLGLYTDEHEAALSSLVSEARKLSDAAIGIQLGHAGRRASCRSIRDRNKGESLPPEEGAWQTFGPSAFGYDETWHTPKAMDADDIARVTQSFVDAAVRAGRAGFDVLEIHAAHGYLLHQFLSPVTNHRTDAYGGSMENRMRFPLEVVRAVRAVWPKQKALGVRVNSTDWHPDGQSIDEAVAFARQLEALGVDYVVMSAGNLAPGSKIPAATPGHQVDFATLIKKHTRLVSMAVGLIATPELAEEIVSEEKADLVAIGRAMLDNPRWGLHAAARLGVDVDYAPQYLRARPNNWLGFPLVHPDAQPVKATRQVDRPASGAGWDRPAT</sequence>
<dbReference type="CDD" id="cd02932">
    <property type="entry name" value="OYE_YqiM_FMN"/>
    <property type="match status" value="1"/>
</dbReference>
<comment type="cofactor">
    <cofactor evidence="1">
        <name>FMN</name>
        <dbReference type="ChEBI" id="CHEBI:58210"/>
    </cofactor>
</comment>
<name>A0ABT1CQA4_9HYPH</name>
<feature type="region of interest" description="Disordered" evidence="6">
    <location>
        <begin position="373"/>
        <end position="394"/>
    </location>
</feature>
<dbReference type="SUPFAM" id="SSF51395">
    <property type="entry name" value="FMN-linked oxidoreductases"/>
    <property type="match status" value="1"/>
</dbReference>
<organism evidence="8 9">
    <name type="scientific">Hoeflea alexandrii</name>
    <dbReference type="NCBI Taxonomy" id="288436"/>
    <lineage>
        <taxon>Bacteria</taxon>
        <taxon>Pseudomonadati</taxon>
        <taxon>Pseudomonadota</taxon>
        <taxon>Alphaproteobacteria</taxon>
        <taxon>Hyphomicrobiales</taxon>
        <taxon>Rhizobiaceae</taxon>
        <taxon>Hoeflea</taxon>
    </lineage>
</organism>
<dbReference type="EMBL" id="JAAAML010000001">
    <property type="protein sequence ID" value="MCO6408369.1"/>
    <property type="molecule type" value="Genomic_DNA"/>
</dbReference>
<evidence type="ECO:0000256" key="3">
    <source>
        <dbReference type="ARBA" id="ARBA00022643"/>
    </source>
</evidence>
<keyword evidence="4" id="KW-0521">NADP</keyword>
<proteinExistence type="predicted"/>
<gene>
    <name evidence="8" type="ORF">GTW23_09315</name>
</gene>
<dbReference type="RefSeq" id="WP_152008864.1">
    <property type="nucleotide sequence ID" value="NZ_JAAAML010000001.1"/>
</dbReference>
<comment type="caution">
    <text evidence="8">The sequence shown here is derived from an EMBL/GenBank/DDBJ whole genome shotgun (WGS) entry which is preliminary data.</text>
</comment>
<dbReference type="Gene3D" id="3.20.20.70">
    <property type="entry name" value="Aldolase class I"/>
    <property type="match status" value="1"/>
</dbReference>
<dbReference type="InterPro" id="IPR013785">
    <property type="entry name" value="Aldolase_TIM"/>
</dbReference>
<keyword evidence="5" id="KW-0560">Oxidoreductase</keyword>
<evidence type="ECO:0000256" key="4">
    <source>
        <dbReference type="ARBA" id="ARBA00022857"/>
    </source>
</evidence>
<evidence type="ECO:0000259" key="7">
    <source>
        <dbReference type="Pfam" id="PF00724"/>
    </source>
</evidence>
<evidence type="ECO:0000313" key="8">
    <source>
        <dbReference type="EMBL" id="MCO6408369.1"/>
    </source>
</evidence>
<keyword evidence="9" id="KW-1185">Reference proteome</keyword>
<accession>A0ABT1CQA4</accession>
<keyword evidence="3" id="KW-0288">FMN</keyword>